<gene>
    <name evidence="1" type="ORF">PoB_001659300</name>
</gene>
<proteinExistence type="predicted"/>
<reference evidence="1 2" key="1">
    <citation type="journal article" date="2021" name="Elife">
        <title>Chloroplast acquisition without the gene transfer in kleptoplastic sea slugs, Plakobranchus ocellatus.</title>
        <authorList>
            <person name="Maeda T."/>
            <person name="Takahashi S."/>
            <person name="Yoshida T."/>
            <person name="Shimamura S."/>
            <person name="Takaki Y."/>
            <person name="Nagai Y."/>
            <person name="Toyoda A."/>
            <person name="Suzuki Y."/>
            <person name="Arimoto A."/>
            <person name="Ishii H."/>
            <person name="Satoh N."/>
            <person name="Nishiyama T."/>
            <person name="Hasebe M."/>
            <person name="Maruyama T."/>
            <person name="Minagawa J."/>
            <person name="Obokata J."/>
            <person name="Shigenobu S."/>
        </authorList>
    </citation>
    <scope>NUCLEOTIDE SEQUENCE [LARGE SCALE GENOMIC DNA]</scope>
</reference>
<evidence type="ECO:0000313" key="2">
    <source>
        <dbReference type="Proteomes" id="UP000735302"/>
    </source>
</evidence>
<dbReference type="AlphaFoldDB" id="A0AAV3Z613"/>
<evidence type="ECO:0000313" key="1">
    <source>
        <dbReference type="EMBL" id="GFN90087.1"/>
    </source>
</evidence>
<protein>
    <submittedName>
        <fullName evidence="1">Uncharacterized protein</fullName>
    </submittedName>
</protein>
<name>A0AAV3Z613_9GAST</name>
<keyword evidence="2" id="KW-1185">Reference proteome</keyword>
<comment type="caution">
    <text evidence="1">The sequence shown here is derived from an EMBL/GenBank/DDBJ whole genome shotgun (WGS) entry which is preliminary data.</text>
</comment>
<sequence>MSYSCNEDTTLALDKNATLSNMTNVTWFKAWRQLSTRFGALQTRVLSSQISTFTLLLPRRRRIAIDQTTRRSWLGGTVLLADVVMTMLQVFDEKIAMAGIVTVSFPCMTCAVRPNEERGKGGCDPNICCCAQKMFCNPHIFEVIMSAKVHAPKTHAILKVGVTVLVFDNKPIG</sequence>
<organism evidence="1 2">
    <name type="scientific">Plakobranchus ocellatus</name>
    <dbReference type="NCBI Taxonomy" id="259542"/>
    <lineage>
        <taxon>Eukaryota</taxon>
        <taxon>Metazoa</taxon>
        <taxon>Spiralia</taxon>
        <taxon>Lophotrochozoa</taxon>
        <taxon>Mollusca</taxon>
        <taxon>Gastropoda</taxon>
        <taxon>Heterobranchia</taxon>
        <taxon>Euthyneura</taxon>
        <taxon>Panpulmonata</taxon>
        <taxon>Sacoglossa</taxon>
        <taxon>Placobranchoidea</taxon>
        <taxon>Plakobranchidae</taxon>
        <taxon>Plakobranchus</taxon>
    </lineage>
</organism>
<accession>A0AAV3Z613</accession>
<dbReference type="EMBL" id="BLXT01001985">
    <property type="protein sequence ID" value="GFN90087.1"/>
    <property type="molecule type" value="Genomic_DNA"/>
</dbReference>
<dbReference type="Proteomes" id="UP000735302">
    <property type="component" value="Unassembled WGS sequence"/>
</dbReference>